<evidence type="ECO:0000256" key="1">
    <source>
        <dbReference type="SAM" id="MobiDB-lite"/>
    </source>
</evidence>
<dbReference type="Proteomes" id="UP001159659">
    <property type="component" value="Unassembled WGS sequence"/>
</dbReference>
<sequence length="141" mass="15544">MTSMLPSSGPKVGSKSSEIERFRARQRRRCRGQAVATSPGTEMHLGYNAFDFSASPEAFYDVPEEHITTKRVAVPGRLQGIEELSVEDQLNPLEQQTGTTHKEHGQAADYVYGFQQHKHVGSDVSGTLPFWGTDSADATDF</sequence>
<dbReference type="EMBL" id="CANTFK010000580">
    <property type="protein sequence ID" value="CAI5717966.1"/>
    <property type="molecule type" value="Genomic_DNA"/>
</dbReference>
<evidence type="ECO:0000313" key="3">
    <source>
        <dbReference type="Proteomes" id="UP001159659"/>
    </source>
</evidence>
<reference evidence="2" key="1">
    <citation type="submission" date="2022-12" db="EMBL/GenBank/DDBJ databases">
        <authorList>
            <person name="Webb A."/>
        </authorList>
    </citation>
    <scope>NUCLEOTIDE SEQUENCE</scope>
    <source>
        <strain evidence="2">Pf2</strain>
    </source>
</reference>
<comment type="caution">
    <text evidence="2">The sequence shown here is derived from an EMBL/GenBank/DDBJ whole genome shotgun (WGS) entry which is preliminary data.</text>
</comment>
<accession>A0AAV0TA12</accession>
<proteinExistence type="predicted"/>
<feature type="region of interest" description="Disordered" evidence="1">
    <location>
        <begin position="1"/>
        <end position="37"/>
    </location>
</feature>
<organism evidence="2 3">
    <name type="scientific">Peronospora farinosa</name>
    <dbReference type="NCBI Taxonomy" id="134698"/>
    <lineage>
        <taxon>Eukaryota</taxon>
        <taxon>Sar</taxon>
        <taxon>Stramenopiles</taxon>
        <taxon>Oomycota</taxon>
        <taxon>Peronosporomycetes</taxon>
        <taxon>Peronosporales</taxon>
        <taxon>Peronosporaceae</taxon>
        <taxon>Peronospora</taxon>
    </lineage>
</organism>
<evidence type="ECO:0000313" key="2">
    <source>
        <dbReference type="EMBL" id="CAI5717966.1"/>
    </source>
</evidence>
<gene>
    <name evidence="2" type="ORF">PFR002_LOCUS3550</name>
</gene>
<dbReference type="AlphaFoldDB" id="A0AAV0TA12"/>
<protein>
    <submittedName>
        <fullName evidence="2">Uncharacterized protein</fullName>
    </submittedName>
</protein>
<name>A0AAV0TA12_9STRA</name>
<feature type="compositionally biased region" description="Low complexity" evidence="1">
    <location>
        <begin position="1"/>
        <end position="16"/>
    </location>
</feature>